<evidence type="ECO:0000256" key="20">
    <source>
        <dbReference type="ARBA" id="ARBA00023203"/>
    </source>
</evidence>
<keyword evidence="5" id="KW-0343">GTPase activation</keyword>
<dbReference type="Gene3D" id="3.10.20.90">
    <property type="entry name" value="Phosphatidylinositol 3-kinase Catalytic Subunit, Chain A, domain 1"/>
    <property type="match status" value="1"/>
</dbReference>
<feature type="region of interest" description="Disordered" evidence="25">
    <location>
        <begin position="763"/>
        <end position="782"/>
    </location>
</feature>
<evidence type="ECO:0000259" key="29">
    <source>
        <dbReference type="PROSITE" id="PS51456"/>
    </source>
</evidence>
<dbReference type="PROSITE" id="PS50081">
    <property type="entry name" value="ZF_DAG_PE_2"/>
    <property type="match status" value="1"/>
</dbReference>
<dbReference type="GO" id="GO:0045198">
    <property type="term" value="P:establishment of epithelial cell apical/basal polarity"/>
    <property type="evidence" value="ECO:0007669"/>
    <property type="project" value="TreeGrafter"/>
</dbReference>
<evidence type="ECO:0000313" key="30">
    <source>
        <dbReference type="EMBL" id="KAK7175738.1"/>
    </source>
</evidence>
<keyword evidence="14" id="KW-1133">Transmembrane helix</keyword>
<accession>A0AAN9DNR1</accession>
<evidence type="ECO:0000256" key="13">
    <source>
        <dbReference type="ARBA" id="ARBA00022840"/>
    </source>
</evidence>
<keyword evidence="9" id="KW-0677">Repeat</keyword>
<dbReference type="Pfam" id="PF00620">
    <property type="entry name" value="RhoGAP"/>
    <property type="match status" value="1"/>
</dbReference>
<dbReference type="Pfam" id="PF00788">
    <property type="entry name" value="RA"/>
    <property type="match status" value="1"/>
</dbReference>
<keyword evidence="17 24" id="KW-0518">Myosin</keyword>
<dbReference type="GO" id="GO:0005524">
    <property type="term" value="F:ATP binding"/>
    <property type="evidence" value="ECO:0007669"/>
    <property type="project" value="UniProtKB-UniRule"/>
</dbReference>
<dbReference type="InterPro" id="IPR027417">
    <property type="entry name" value="P-loop_NTPase"/>
</dbReference>
<evidence type="ECO:0000256" key="24">
    <source>
        <dbReference type="PROSITE-ProRule" id="PRU00782"/>
    </source>
</evidence>
<dbReference type="InterPro" id="IPR028558">
    <property type="entry name" value="RA_Myosin-IXa"/>
</dbReference>
<dbReference type="FunFam" id="3.40.850.10:FF:000008">
    <property type="entry name" value="Putative unconventional myosin-IXa"/>
    <property type="match status" value="1"/>
</dbReference>
<dbReference type="InterPro" id="IPR036961">
    <property type="entry name" value="Kinesin_motor_dom_sf"/>
</dbReference>
<dbReference type="SUPFAM" id="SSF54236">
    <property type="entry name" value="Ubiquitin-like"/>
    <property type="match status" value="1"/>
</dbReference>
<evidence type="ECO:0000256" key="2">
    <source>
        <dbReference type="ARBA" id="ARBA00004496"/>
    </source>
</evidence>
<evidence type="ECO:0000256" key="25">
    <source>
        <dbReference type="SAM" id="MobiDB-lite"/>
    </source>
</evidence>
<dbReference type="FunFam" id="3.30.60.20:FF:000020">
    <property type="entry name" value="Putative unconventional myosin-IXa"/>
    <property type="match status" value="1"/>
</dbReference>
<keyword evidence="18" id="KW-0472">Membrane</keyword>
<feature type="compositionally biased region" description="Low complexity" evidence="25">
    <location>
        <begin position="2349"/>
        <end position="2372"/>
    </location>
</feature>
<dbReference type="InterPro" id="IPR046987">
    <property type="entry name" value="Myo9"/>
</dbReference>
<dbReference type="GO" id="GO:0016459">
    <property type="term" value="C:myosin complex"/>
    <property type="evidence" value="ECO:0007669"/>
    <property type="project" value="UniProtKB-KW"/>
</dbReference>
<dbReference type="SUPFAM" id="SSF48350">
    <property type="entry name" value="GTPase activation domain, GAP"/>
    <property type="match status" value="1"/>
</dbReference>
<evidence type="ECO:0000256" key="19">
    <source>
        <dbReference type="ARBA" id="ARBA00023175"/>
    </source>
</evidence>
<keyword evidence="11" id="KW-0863">Zinc-finger</keyword>
<dbReference type="GO" id="GO:0008270">
    <property type="term" value="F:zinc ion binding"/>
    <property type="evidence" value="ECO:0007669"/>
    <property type="project" value="UniProtKB-KW"/>
</dbReference>
<dbReference type="Gene3D" id="1.20.58.530">
    <property type="match status" value="2"/>
</dbReference>
<dbReference type="GO" id="GO:0000146">
    <property type="term" value="F:microfilament motor activity"/>
    <property type="evidence" value="ECO:0007669"/>
    <property type="project" value="InterPro"/>
</dbReference>
<dbReference type="InterPro" id="IPR036023">
    <property type="entry name" value="MYSc_Myo9"/>
</dbReference>
<feature type="region of interest" description="Actin-binding" evidence="24">
    <location>
        <begin position="885"/>
        <end position="907"/>
    </location>
</feature>
<evidence type="ECO:0000256" key="11">
    <source>
        <dbReference type="ARBA" id="ARBA00022771"/>
    </source>
</evidence>
<dbReference type="CDD" id="cd01385">
    <property type="entry name" value="MYSc_Myo9"/>
    <property type="match status" value="1"/>
</dbReference>
<evidence type="ECO:0000259" key="27">
    <source>
        <dbReference type="PROSITE" id="PS50200"/>
    </source>
</evidence>
<dbReference type="InterPro" id="IPR002219">
    <property type="entry name" value="PKC_DAG/PE"/>
</dbReference>
<dbReference type="FunFam" id="3.10.20.90:FF:000121">
    <property type="entry name" value="unconventional myosin-IXa isoform X1"/>
    <property type="match status" value="1"/>
</dbReference>
<gene>
    <name evidence="30" type="ORF">R3I93_000109</name>
</gene>
<keyword evidence="16" id="KW-0175">Coiled coil</keyword>
<feature type="region of interest" description="Disordered" evidence="25">
    <location>
        <begin position="1427"/>
        <end position="1451"/>
    </location>
</feature>
<sequence>MSVHDVGGRRRFEDSEFTLRIYPGVIAEGTIYCPITARKITSAAEVIEQIIDRLQLDRTKCYVLAEVKEFGGEEWILNPTDCPVQRMMLWPRMALENRFSSEDYRFLLREKNLDGSIHYGNLQMWLQVTEERRRMVERGFLPQPLPKDFDDLCNLPNLNEKTLLDNLRSRFKQEKIYTYVGSILIVINPFKFLPIYNPKYVKMYDNHQLGKLEPHIYAVADVAYHAMLQSKQNQCIVISGESGSGKTQSTNFLIHHLTALSQKGFASGVEQIILGAGPVLEAFGNAKTAHNNNSSRFGKFIQVNYQESGTVRGAYVEKYLLEKSRLVYQEHNERNYHVFYYLLAGASEEERTAFHLKKPEEYHYLNQMTKKPQRLHWENYYENEPDCFTVEGEDLKHDFERLQLAMEMVGFLPVTRKQIFSLLSAILHLGNIRYKKKIYRDDSIDICNPEVLPVVSELLEVKEEMLFEALTTRKTVTVGEKLIVPYKLAEAGTVRDSMAKSLYSALFDWIVFRINHALLNQRDLEESAKILAIGVLDIFGFEDYENNSFEQFCINFANERLQHYFNQHIFKLEQEEYRAEGIAWHNIDYIDNTGCINLISKKPTALLHLLDEECNFPQATNQTLLDKFKRQHERNDYIEFPAVMEPAFIIKHYAGKVKYGVKDFREKNTDHMRPDIVALLKSSKNAFICGLIGIDPVATFRWAVLRAYFRAMVAFRDAGKRHVDKRSGHDAAAPVVKSVDSFSFLHHPVHQRSLEILQRCKEDKNSVNRRNPRTPLSDLQGSNTINQREVWNGRPSRLSSIGSFSEEDGIFLNSTSSKLLERAHGILMRNKNYKMKPSLPKHFLDVKSLKYLSNLTLHDRITKSLLHLHKKKKPPSISAQFQASLNKLMETLGQSEPYFVKCIRSNAEKLPLRFNDVLVLRQLRYTGMLETVRIRQSGYSIKYTFQDFVRHFHVLLPEGTNPAREEPIRRYLSQVDLTPEGFQVGRTMVFLREVERQRLQDLLHQEVLRRIVTLQRRFRALLERNHFIRMRRAAGQIQSWWRSVQASQIDSRLECEARVQREAAVCVQAAWRGFRERRRLLLWREAVVLIQRNWRLCRRERAALRIQTEWRRYRTRELYLRQRDVTIRMQATGRGYLARQRFRELQEQRLKTTQLPNGKTDLLTEEDQLTDMGLWEDSYEEQDRSKPVLSGDVSEEMETEVQPTSEVPIRERPRTLEDPNQRTRAKRESRRMRELEQAKFSLELLKVRSTGEMDLVSEIVHTPQGTPDSQSSRGSFELLNIDEYLKDKAPCAEPEDLGSPSSVPDQHDVFSNIPESTFPSNILSEPSGQPQLPGKLNSLPTFYTPPPSESSSLIVKSSANVSAPGHLSKPVKDKESTRRPMVVVISMQKESVVDDVDLKLPEVKDSAVQTSPAQPSRDSLYVLEKLEKLNEEKQERQKHQQEQSEREMMEQIRQQKHILEEQRKHLAQYDREMFEKQRVEALQRIEQRLEEADRFGPAPMAQPEADLSSQTVVSGREDAPSLFRERPKDSRSVAEGWAPKLTLESRGDEARRRINMKPSNISVSERPANIFFSPKAKLPISKLDKDIANQGKAPGVQDGVSLLGYKPTKSEVGRPGHKKARMARTRSDFMTRGSVEGESEDEECDETPLEACHSDSEMPATAAEEQKNMYKTASTGELAKSDARKNAHGDGRVRGKMRFWGKARHGEKKTSRERLLCGSDALEGDYAEAILLMEEDRLSPPQSPDLTLQREFKENKEPSPKVKRRRSVKISSATVEPLQWQNDALQILTCANDYRSMNDFLMKKITDLDTEDGKKDTMVDVVFKKALKEFRLNIFNSYSTALAMDDGKSIRYKDLYALFEQILEKNMRQEQRDWSESPVKVWVNTFKVFLDEFMTEHKPLDSGGQSKAPKPDRKKRRKKDSDIVEEHNGHIFKSTQYSIPTYCEFCSSLIWMMDKACVCKLCRYACHRKCCQKMTTKCSKKYDPELSSRQFGVELSRLTIDERTVPFVAEKLINYIEMHGLYTEGIYRKSGSTNKIKELKLSLDTDVNGMNLDDYNINVIASVFKQWLRDLPNPLMTFELYEEFLRAMGLQDKKEVIRGVYSIIDQLSRTHLNTLERLIFHLVRIALQEETNRMSANALAIVFAPCILRCPDTIDPLRSVQDIGKTTACVELIICEQMNKYKARLKDINTLEFAENKAKSRLTFIRRSMCKGPVHRVRYLTPSPPVSPRSSTVPDLTQESGDEKDPEVSEQQQVAMQQEEKVLTEQIESLQKEKEELTFEMLALEPRASDDETLESEASIGTADSSENLNVDSEGAASDFSERGPALAVSRPKKSEVKSRRVLRKQPESLDSIDSSSTVSSVSSSYVQPSRTPRLRLRSKSPSPRLHPSDSVDQDDEERAQFTSRGTFNPEKGKQRLQGAKSSPQRHRGNPAGEKRDPDLPGRVVYGSNEFMV</sequence>
<dbReference type="Gene3D" id="3.30.60.20">
    <property type="match status" value="1"/>
</dbReference>
<feature type="domain" description="Phorbol-ester/DAG-type" evidence="26">
    <location>
        <begin position="1929"/>
        <end position="1978"/>
    </location>
</feature>
<dbReference type="FunFam" id="1.20.58.530:FF:000009">
    <property type="entry name" value="unconventional myosin-IXb isoform X1"/>
    <property type="match status" value="1"/>
</dbReference>
<dbReference type="SMART" id="SM00015">
    <property type="entry name" value="IQ"/>
    <property type="match status" value="4"/>
</dbReference>
<dbReference type="GO" id="GO:0016020">
    <property type="term" value="C:membrane"/>
    <property type="evidence" value="ECO:0007669"/>
    <property type="project" value="UniProtKB-SubCell"/>
</dbReference>
<evidence type="ECO:0000313" key="31">
    <source>
        <dbReference type="Proteomes" id="UP001364617"/>
    </source>
</evidence>
<feature type="region of interest" description="Disordered" evidence="25">
    <location>
        <begin position="1899"/>
        <end position="1922"/>
    </location>
</feature>
<dbReference type="Proteomes" id="UP001364617">
    <property type="component" value="Unassembled WGS sequence"/>
</dbReference>
<organism evidence="30 31">
    <name type="scientific">Phoxinus phoxinus</name>
    <name type="common">Eurasian minnow</name>
    <dbReference type="NCBI Taxonomy" id="58324"/>
    <lineage>
        <taxon>Eukaryota</taxon>
        <taxon>Metazoa</taxon>
        <taxon>Chordata</taxon>
        <taxon>Craniata</taxon>
        <taxon>Vertebrata</taxon>
        <taxon>Euteleostomi</taxon>
        <taxon>Actinopterygii</taxon>
        <taxon>Neopterygii</taxon>
        <taxon>Teleostei</taxon>
        <taxon>Ostariophysi</taxon>
        <taxon>Cypriniformes</taxon>
        <taxon>Leuciscidae</taxon>
        <taxon>Phoxininae</taxon>
        <taxon>Phoxinus</taxon>
    </lineage>
</organism>
<dbReference type="GO" id="GO:0005096">
    <property type="term" value="F:GTPase activator activity"/>
    <property type="evidence" value="ECO:0007669"/>
    <property type="project" value="UniProtKB-KW"/>
</dbReference>
<dbReference type="PRINTS" id="PR00193">
    <property type="entry name" value="MYOSINHEAVY"/>
</dbReference>
<dbReference type="EMBL" id="JAYKXH010000001">
    <property type="protein sequence ID" value="KAK7175738.1"/>
    <property type="molecule type" value="Genomic_DNA"/>
</dbReference>
<feature type="region of interest" description="Disordered" evidence="25">
    <location>
        <begin position="1591"/>
        <end position="1655"/>
    </location>
</feature>
<dbReference type="InterPro" id="IPR000048">
    <property type="entry name" value="IQ_motif_EF-hand-BS"/>
</dbReference>
<dbReference type="Gene3D" id="1.20.120.720">
    <property type="entry name" value="Myosin VI head, motor domain, U50 subdomain"/>
    <property type="match status" value="1"/>
</dbReference>
<feature type="domain" description="Myosin motor" evidence="29">
    <location>
        <begin position="147"/>
        <end position="1004"/>
    </location>
</feature>
<comment type="caution">
    <text evidence="30">The sequence shown here is derived from an EMBL/GenBank/DDBJ whole genome shotgun (WGS) entry which is preliminary data.</text>
</comment>
<dbReference type="GO" id="GO:0048731">
    <property type="term" value="P:system development"/>
    <property type="evidence" value="ECO:0007669"/>
    <property type="project" value="UniProtKB-ARBA"/>
</dbReference>
<dbReference type="GO" id="GO:0035556">
    <property type="term" value="P:intracellular signal transduction"/>
    <property type="evidence" value="ECO:0007669"/>
    <property type="project" value="InterPro"/>
</dbReference>
<dbReference type="InterPro" id="IPR000159">
    <property type="entry name" value="RA_dom"/>
</dbReference>
<keyword evidence="19 24" id="KW-0505">Motor protein</keyword>
<dbReference type="PROSITE" id="PS50096">
    <property type="entry name" value="IQ"/>
    <property type="match status" value="3"/>
</dbReference>
<dbReference type="SUPFAM" id="SSF57889">
    <property type="entry name" value="Cysteine-rich domain"/>
    <property type="match status" value="1"/>
</dbReference>
<dbReference type="CDD" id="cd20883">
    <property type="entry name" value="C1_Myosin-IXa"/>
    <property type="match status" value="1"/>
</dbReference>
<feature type="compositionally biased region" description="Basic and acidic residues" evidence="25">
    <location>
        <begin position="1515"/>
        <end position="1532"/>
    </location>
</feature>
<dbReference type="InterPro" id="IPR001609">
    <property type="entry name" value="Myosin_head_motor_dom-like"/>
</dbReference>
<dbReference type="SUPFAM" id="SSF52540">
    <property type="entry name" value="P-loop containing nucleoside triphosphate hydrolases"/>
    <property type="match status" value="1"/>
</dbReference>
<feature type="region of interest" description="Disordered" evidence="25">
    <location>
        <begin position="1497"/>
        <end position="1541"/>
    </location>
</feature>
<comment type="similarity">
    <text evidence="4 24">Belongs to the TRAFAC class myosin-kinesin ATPase superfamily. Myosin family.</text>
</comment>
<dbReference type="FunFam" id="3.40.850.10:FF:000013">
    <property type="entry name" value="unconventional myosin-IXa isoform X1"/>
    <property type="match status" value="1"/>
</dbReference>
<feature type="region of interest" description="Disordered" evidence="25">
    <location>
        <begin position="1178"/>
        <end position="1232"/>
    </location>
</feature>
<dbReference type="Pfam" id="PF00612">
    <property type="entry name" value="IQ"/>
    <property type="match status" value="3"/>
</dbReference>
<keyword evidence="20 24" id="KW-0009">Actin-binding</keyword>
<dbReference type="Gene3D" id="1.20.5.190">
    <property type="match status" value="2"/>
</dbReference>
<dbReference type="FunFam" id="1.10.10.820:FF:000003">
    <property type="entry name" value="unconventional myosin-IXa isoform X1"/>
    <property type="match status" value="1"/>
</dbReference>
<evidence type="ECO:0000256" key="21">
    <source>
        <dbReference type="ARBA" id="ARBA00023273"/>
    </source>
</evidence>
<dbReference type="SMART" id="SM00242">
    <property type="entry name" value="MYSc"/>
    <property type="match status" value="1"/>
</dbReference>
<dbReference type="GO" id="GO:0034330">
    <property type="term" value="P:cell junction organization"/>
    <property type="evidence" value="ECO:0007669"/>
    <property type="project" value="UniProtKB-ARBA"/>
</dbReference>
<evidence type="ECO:0000256" key="9">
    <source>
        <dbReference type="ARBA" id="ARBA00022737"/>
    </source>
</evidence>
<feature type="compositionally biased region" description="Acidic residues" evidence="25">
    <location>
        <begin position="1637"/>
        <end position="1648"/>
    </location>
</feature>
<evidence type="ECO:0008006" key="32">
    <source>
        <dbReference type="Google" id="ProtNLM"/>
    </source>
</evidence>
<dbReference type="GO" id="GO:0044295">
    <property type="term" value="C:axonal growth cone"/>
    <property type="evidence" value="ECO:0007669"/>
    <property type="project" value="TreeGrafter"/>
</dbReference>
<dbReference type="Gene3D" id="1.10.555.10">
    <property type="entry name" value="Rho GTPase activation protein"/>
    <property type="match status" value="1"/>
</dbReference>
<dbReference type="FunFam" id="1.20.58.530:FF:000005">
    <property type="entry name" value="unconventional myosin-IXa isoform X1"/>
    <property type="match status" value="1"/>
</dbReference>
<dbReference type="Gene3D" id="1.20.5.4820">
    <property type="match status" value="1"/>
</dbReference>
<dbReference type="InterPro" id="IPR046349">
    <property type="entry name" value="C1-like_sf"/>
</dbReference>
<keyword evidence="15" id="KW-0770">Synapse</keyword>
<comment type="function">
    <text evidence="23">Myosins are actin-based motor molecules with ATPase activity. Unconventional myosins serve in intracellular movements. Regulates Rho by stimulating it's GTPase activity in neurons. Required for the regulation of neurite branching and motor neuron axon guidance.</text>
</comment>
<dbReference type="PROSITE" id="PS50238">
    <property type="entry name" value="RHOGAP"/>
    <property type="match status" value="1"/>
</dbReference>
<dbReference type="Gene3D" id="1.10.10.820">
    <property type="match status" value="1"/>
</dbReference>
<feature type="region of interest" description="Disordered" evidence="25">
    <location>
        <begin position="1290"/>
        <end position="1310"/>
    </location>
</feature>
<evidence type="ECO:0000256" key="6">
    <source>
        <dbReference type="ARBA" id="ARBA00022490"/>
    </source>
</evidence>
<evidence type="ECO:0000256" key="22">
    <source>
        <dbReference type="ARBA" id="ARBA00034103"/>
    </source>
</evidence>
<keyword evidence="6" id="KW-0963">Cytoplasm</keyword>
<feature type="region of interest" description="Disordered" evidence="25">
    <location>
        <begin position="1737"/>
        <end position="1767"/>
    </location>
</feature>
<reference evidence="30 31" key="1">
    <citation type="submission" date="2024-02" db="EMBL/GenBank/DDBJ databases">
        <title>Chromosome-level genome assembly of the Eurasian Minnow (Phoxinus phoxinus).</title>
        <authorList>
            <person name="Oriowo T.O."/>
            <person name="Martin S."/>
            <person name="Stange M."/>
            <person name="Chrysostomakis Y."/>
            <person name="Brown T."/>
            <person name="Winkler S."/>
            <person name="Kukowka S."/>
            <person name="Myers E.W."/>
            <person name="Bohne A."/>
        </authorList>
    </citation>
    <scope>NUCLEOTIDE SEQUENCE [LARGE SCALE GENOMIC DNA]</scope>
    <source>
        <strain evidence="30">ZFMK-TIS-60720</strain>
        <tissue evidence="30">Whole Organism</tissue>
    </source>
</reference>
<feature type="region of interest" description="Disordered" evidence="25">
    <location>
        <begin position="2216"/>
        <end position="2259"/>
    </location>
</feature>
<evidence type="ECO:0000256" key="5">
    <source>
        <dbReference type="ARBA" id="ARBA00022468"/>
    </source>
</evidence>
<evidence type="ECO:0000256" key="16">
    <source>
        <dbReference type="ARBA" id="ARBA00023054"/>
    </source>
</evidence>
<feature type="compositionally biased region" description="Basic and acidic residues" evidence="25">
    <location>
        <begin position="1208"/>
        <end position="1221"/>
    </location>
</feature>
<dbReference type="GO" id="GO:0051015">
    <property type="term" value="F:actin filament binding"/>
    <property type="evidence" value="ECO:0007669"/>
    <property type="project" value="TreeGrafter"/>
</dbReference>
<evidence type="ECO:0000256" key="12">
    <source>
        <dbReference type="ARBA" id="ARBA00022833"/>
    </source>
</evidence>
<dbReference type="InterPro" id="IPR000198">
    <property type="entry name" value="RhoGAP_dom"/>
</dbReference>
<proteinExistence type="inferred from homology"/>
<dbReference type="InterPro" id="IPR008936">
    <property type="entry name" value="Rho_GTPase_activation_prot"/>
</dbReference>
<dbReference type="Gene3D" id="3.40.850.10">
    <property type="entry name" value="Kinesin motor domain"/>
    <property type="match status" value="2"/>
</dbReference>
<feature type="compositionally biased region" description="Basic and acidic residues" evidence="25">
    <location>
        <begin position="1748"/>
        <end position="1760"/>
    </location>
</feature>
<evidence type="ECO:0000259" key="28">
    <source>
        <dbReference type="PROSITE" id="PS50238"/>
    </source>
</evidence>
<dbReference type="PANTHER" id="PTHR46184:SF3">
    <property type="entry name" value="UNCONVENTIONAL MYOSIN-IXA"/>
    <property type="match status" value="1"/>
</dbReference>
<dbReference type="SMART" id="SM00324">
    <property type="entry name" value="RhoGAP"/>
    <property type="match status" value="1"/>
</dbReference>
<dbReference type="GO" id="GO:0005884">
    <property type="term" value="C:actin filament"/>
    <property type="evidence" value="ECO:0007669"/>
    <property type="project" value="TreeGrafter"/>
</dbReference>
<feature type="compositionally biased region" description="Basic residues" evidence="25">
    <location>
        <begin position="1615"/>
        <end position="1624"/>
    </location>
</feature>
<dbReference type="PANTHER" id="PTHR46184">
    <property type="entry name" value="UNCONVENTIONAL MYOSIN-IXB-LIKE PROTEIN"/>
    <property type="match status" value="1"/>
</dbReference>
<keyword evidence="8" id="KW-0479">Metal-binding</keyword>
<evidence type="ECO:0000256" key="17">
    <source>
        <dbReference type="ARBA" id="ARBA00023123"/>
    </source>
</evidence>
<evidence type="ECO:0000259" key="26">
    <source>
        <dbReference type="PROSITE" id="PS50081"/>
    </source>
</evidence>
<feature type="domain" description="Rho-GAP" evidence="28">
    <location>
        <begin position="1993"/>
        <end position="2181"/>
    </location>
</feature>
<evidence type="ECO:0000256" key="3">
    <source>
        <dbReference type="ARBA" id="ARBA00004624"/>
    </source>
</evidence>
<keyword evidence="10 24" id="KW-0547">Nucleotide-binding</keyword>
<dbReference type="InterPro" id="IPR029071">
    <property type="entry name" value="Ubiquitin-like_domsf"/>
</dbReference>
<comment type="subcellular location">
    <subcellularLocation>
        <location evidence="3">Cell projection</location>
        <location evidence="3">Growth cone</location>
    </subcellularLocation>
    <subcellularLocation>
        <location evidence="2">Cytoplasm</location>
    </subcellularLocation>
    <subcellularLocation>
        <location evidence="1">Membrane</location>
        <topology evidence="1">Single-pass membrane protein</topology>
    </subcellularLocation>
    <subcellularLocation>
        <location evidence="22">Synapse</location>
    </subcellularLocation>
</comment>
<dbReference type="FunFam" id="1.10.555.10:FF:000009">
    <property type="entry name" value="unconventional myosin-IXa isoform X1"/>
    <property type="match status" value="1"/>
</dbReference>
<keyword evidence="21" id="KW-0966">Cell projection</keyword>
<evidence type="ECO:0000256" key="15">
    <source>
        <dbReference type="ARBA" id="ARBA00023018"/>
    </source>
</evidence>
<evidence type="ECO:0000256" key="14">
    <source>
        <dbReference type="ARBA" id="ARBA00022989"/>
    </source>
</evidence>
<dbReference type="SMART" id="SM00109">
    <property type="entry name" value="C1"/>
    <property type="match status" value="1"/>
</dbReference>
<dbReference type="GO" id="GO:0005737">
    <property type="term" value="C:cytoplasm"/>
    <property type="evidence" value="ECO:0007669"/>
    <property type="project" value="UniProtKB-SubCell"/>
</dbReference>
<evidence type="ECO:0000256" key="18">
    <source>
        <dbReference type="ARBA" id="ARBA00023136"/>
    </source>
</evidence>
<evidence type="ECO:0000256" key="10">
    <source>
        <dbReference type="ARBA" id="ARBA00022741"/>
    </source>
</evidence>
<evidence type="ECO:0000256" key="8">
    <source>
        <dbReference type="ARBA" id="ARBA00022723"/>
    </source>
</evidence>
<dbReference type="CDD" id="cd17216">
    <property type="entry name" value="RA_Myosin-IXa"/>
    <property type="match status" value="1"/>
</dbReference>
<dbReference type="SMART" id="SM00314">
    <property type="entry name" value="RA"/>
    <property type="match status" value="1"/>
</dbReference>
<evidence type="ECO:0000256" key="23">
    <source>
        <dbReference type="ARBA" id="ARBA00045589"/>
    </source>
</evidence>
<dbReference type="PROSITE" id="PS00479">
    <property type="entry name" value="ZF_DAG_PE_1"/>
    <property type="match status" value="1"/>
</dbReference>
<evidence type="ECO:0000256" key="7">
    <source>
        <dbReference type="ARBA" id="ARBA00022692"/>
    </source>
</evidence>
<dbReference type="FunFam" id="1.20.120.720:FF:000003">
    <property type="entry name" value="Putative unconventional myosin-IXa"/>
    <property type="match status" value="1"/>
</dbReference>
<keyword evidence="12" id="KW-0862">Zinc</keyword>
<feature type="region of interest" description="Disordered" evidence="25">
    <location>
        <begin position="2285"/>
        <end position="2453"/>
    </location>
</feature>
<dbReference type="PROSITE" id="PS51456">
    <property type="entry name" value="MYOSIN_MOTOR"/>
    <property type="match status" value="1"/>
</dbReference>
<dbReference type="PROSITE" id="PS50200">
    <property type="entry name" value="RA"/>
    <property type="match status" value="1"/>
</dbReference>
<feature type="compositionally biased region" description="Polar residues" evidence="25">
    <location>
        <begin position="2302"/>
        <end position="2311"/>
    </location>
</feature>
<evidence type="ECO:0000256" key="4">
    <source>
        <dbReference type="ARBA" id="ARBA00008314"/>
    </source>
</evidence>
<dbReference type="Pfam" id="PF00063">
    <property type="entry name" value="Myosin_head"/>
    <property type="match status" value="2"/>
</dbReference>
<feature type="domain" description="Ras-associating" evidence="27">
    <location>
        <begin position="15"/>
        <end position="113"/>
    </location>
</feature>
<evidence type="ECO:0000256" key="1">
    <source>
        <dbReference type="ARBA" id="ARBA00004167"/>
    </source>
</evidence>
<feature type="compositionally biased region" description="Basic and acidic residues" evidence="25">
    <location>
        <begin position="1427"/>
        <end position="1450"/>
    </location>
</feature>
<keyword evidence="13 24" id="KW-0067">ATP-binding</keyword>
<feature type="binding site" evidence="24">
    <location>
        <begin position="240"/>
        <end position="247"/>
    </location>
    <ligand>
        <name>ATP</name>
        <dbReference type="ChEBI" id="CHEBI:30616"/>
    </ligand>
</feature>
<keyword evidence="7" id="KW-0812">Transmembrane</keyword>
<keyword evidence="31" id="KW-1185">Reference proteome</keyword>
<protein>
    <recommendedName>
        <fullName evidence="32">Unconventional myosin-IXa</fullName>
    </recommendedName>
</protein>
<dbReference type="GO" id="GO:0045202">
    <property type="term" value="C:synapse"/>
    <property type="evidence" value="ECO:0007669"/>
    <property type="project" value="UniProtKB-SubCell"/>
</dbReference>
<name>A0AAN9DNR1_9TELE</name>